<sequence length="175" mass="18596">MSTQGSRSGSPCGGTSARVSITQPIAEFRCGSAPLAGASQELTAMKVHPLGRPPKATEAMVVLVGSDVAWRFRTINAITLLTWRVLLPLAPALTFAVAMIGGISGSITGWALFAALVATSLTWWLPMVLLHYLACDQYPRAWHGGTVVLRRVDAGSAHTWQQLNGADMVKVENLA</sequence>
<keyword evidence="1" id="KW-0472">Membrane</keyword>
<evidence type="ECO:0000313" key="2">
    <source>
        <dbReference type="EMBL" id="GIF87683.1"/>
    </source>
</evidence>
<protein>
    <submittedName>
        <fullName evidence="2">Uncharacterized protein</fullName>
    </submittedName>
</protein>
<feature type="transmembrane region" description="Helical" evidence="1">
    <location>
        <begin position="81"/>
        <end position="104"/>
    </location>
</feature>
<dbReference type="Proteomes" id="UP000619293">
    <property type="component" value="Unassembled WGS sequence"/>
</dbReference>
<gene>
    <name evidence="2" type="ORF">Cch02nite_11270</name>
</gene>
<comment type="caution">
    <text evidence="2">The sequence shown here is derived from an EMBL/GenBank/DDBJ whole genome shotgun (WGS) entry which is preliminary data.</text>
</comment>
<evidence type="ECO:0000256" key="1">
    <source>
        <dbReference type="SAM" id="Phobius"/>
    </source>
</evidence>
<keyword evidence="3" id="KW-1185">Reference proteome</keyword>
<evidence type="ECO:0000313" key="3">
    <source>
        <dbReference type="Proteomes" id="UP000619293"/>
    </source>
</evidence>
<keyword evidence="1" id="KW-0812">Transmembrane</keyword>
<dbReference type="EMBL" id="BONG01000005">
    <property type="protein sequence ID" value="GIF87683.1"/>
    <property type="molecule type" value="Genomic_DNA"/>
</dbReference>
<dbReference type="AlphaFoldDB" id="A0A8J3JVL8"/>
<name>A0A8J3JVL8_9ACTN</name>
<organism evidence="2 3">
    <name type="scientific">Catellatospora chokoriensis</name>
    <dbReference type="NCBI Taxonomy" id="310353"/>
    <lineage>
        <taxon>Bacteria</taxon>
        <taxon>Bacillati</taxon>
        <taxon>Actinomycetota</taxon>
        <taxon>Actinomycetes</taxon>
        <taxon>Micromonosporales</taxon>
        <taxon>Micromonosporaceae</taxon>
        <taxon>Catellatospora</taxon>
    </lineage>
</organism>
<feature type="transmembrane region" description="Helical" evidence="1">
    <location>
        <begin position="110"/>
        <end position="133"/>
    </location>
</feature>
<keyword evidence="1" id="KW-1133">Transmembrane helix</keyword>
<accession>A0A8J3JVL8</accession>
<reference evidence="2 3" key="1">
    <citation type="submission" date="2021-01" db="EMBL/GenBank/DDBJ databases">
        <title>Whole genome shotgun sequence of Catellatospora chokoriensis NBRC 107358.</title>
        <authorList>
            <person name="Komaki H."/>
            <person name="Tamura T."/>
        </authorList>
    </citation>
    <scope>NUCLEOTIDE SEQUENCE [LARGE SCALE GENOMIC DNA]</scope>
    <source>
        <strain evidence="2 3">NBRC 107358</strain>
    </source>
</reference>
<proteinExistence type="predicted"/>